<sequence>MLFLNKHKQNWLCPAASCTNNHPKTLSFRAKVEHIKEPILVAPEVTTLGSLFTNSSETASISSESDDCSAVETIVRGARSERLFFEPDSTSSIVESRQGSCREACAVGVKYEGSVVVVMQSMNVYLDFKKSMEEMVELHGFKHNWDCLQELLAWYLRMNDKANHEFIVEAFVDLLLGFSTCHHDDNDDDDDDDDDDDGVVVVDDTIASFSSAGSNFCSDHVSSSNGD</sequence>
<proteinExistence type="predicted"/>
<evidence type="ECO:0000256" key="1">
    <source>
        <dbReference type="ARBA" id="ARBA00004123"/>
    </source>
</evidence>
<keyword evidence="5 6" id="KW-0539">Nucleus</keyword>
<evidence type="ECO:0000256" key="6">
    <source>
        <dbReference type="RuleBase" id="RU367028"/>
    </source>
</evidence>
<dbReference type="PANTHER" id="PTHR33057:SF26">
    <property type="entry name" value="TRANSCRIPTION REPRESSOR OFP13"/>
    <property type="match status" value="1"/>
</dbReference>
<keyword evidence="3 6" id="KW-0805">Transcription regulation</keyword>
<evidence type="ECO:0000313" key="9">
    <source>
        <dbReference type="Proteomes" id="UP001229421"/>
    </source>
</evidence>
<dbReference type="Pfam" id="PF04844">
    <property type="entry name" value="Ovate"/>
    <property type="match status" value="1"/>
</dbReference>
<keyword evidence="4 6" id="KW-0804">Transcription</keyword>
<dbReference type="InterPro" id="IPR006458">
    <property type="entry name" value="Ovate_C"/>
</dbReference>
<protein>
    <recommendedName>
        <fullName evidence="6">Transcription repressor</fullName>
    </recommendedName>
    <alternativeName>
        <fullName evidence="6">Ovate family protein</fullName>
    </alternativeName>
</protein>
<evidence type="ECO:0000256" key="2">
    <source>
        <dbReference type="ARBA" id="ARBA00022491"/>
    </source>
</evidence>
<keyword evidence="9" id="KW-1185">Reference proteome</keyword>
<organism evidence="8 9">
    <name type="scientific">Tagetes erecta</name>
    <name type="common">African marigold</name>
    <dbReference type="NCBI Taxonomy" id="13708"/>
    <lineage>
        <taxon>Eukaryota</taxon>
        <taxon>Viridiplantae</taxon>
        <taxon>Streptophyta</taxon>
        <taxon>Embryophyta</taxon>
        <taxon>Tracheophyta</taxon>
        <taxon>Spermatophyta</taxon>
        <taxon>Magnoliopsida</taxon>
        <taxon>eudicotyledons</taxon>
        <taxon>Gunneridae</taxon>
        <taxon>Pentapetalae</taxon>
        <taxon>asterids</taxon>
        <taxon>campanulids</taxon>
        <taxon>Asterales</taxon>
        <taxon>Asteraceae</taxon>
        <taxon>Asteroideae</taxon>
        <taxon>Heliantheae alliance</taxon>
        <taxon>Tageteae</taxon>
        <taxon>Tagetes</taxon>
    </lineage>
</organism>
<dbReference type="NCBIfam" id="TIGR01568">
    <property type="entry name" value="A_thal_3678"/>
    <property type="match status" value="1"/>
</dbReference>
<comment type="subcellular location">
    <subcellularLocation>
        <location evidence="1 6">Nucleus</location>
    </subcellularLocation>
</comment>
<evidence type="ECO:0000256" key="4">
    <source>
        <dbReference type="ARBA" id="ARBA00023163"/>
    </source>
</evidence>
<accession>A0AAD8KIW5</accession>
<dbReference type="EMBL" id="JAUHHV010000006">
    <property type="protein sequence ID" value="KAK1421182.1"/>
    <property type="molecule type" value="Genomic_DNA"/>
</dbReference>
<dbReference type="GO" id="GO:0045892">
    <property type="term" value="P:negative regulation of DNA-templated transcription"/>
    <property type="evidence" value="ECO:0007669"/>
    <property type="project" value="UniProtKB-UniRule"/>
</dbReference>
<comment type="function">
    <text evidence="6">Transcriptional repressor that regulates multiple aspects of plant growth and development.</text>
</comment>
<dbReference type="Proteomes" id="UP001229421">
    <property type="component" value="Unassembled WGS sequence"/>
</dbReference>
<comment type="caution">
    <text evidence="8">The sequence shown here is derived from an EMBL/GenBank/DDBJ whole genome shotgun (WGS) entry which is preliminary data.</text>
</comment>
<evidence type="ECO:0000256" key="5">
    <source>
        <dbReference type="ARBA" id="ARBA00023242"/>
    </source>
</evidence>
<dbReference type="GO" id="GO:0005634">
    <property type="term" value="C:nucleus"/>
    <property type="evidence" value="ECO:0007669"/>
    <property type="project" value="UniProtKB-SubCell"/>
</dbReference>
<dbReference type="PANTHER" id="PTHR33057">
    <property type="entry name" value="TRANSCRIPTION REPRESSOR OFP7-RELATED"/>
    <property type="match status" value="1"/>
</dbReference>
<reference evidence="8" key="1">
    <citation type="journal article" date="2023" name="bioRxiv">
        <title>Improved chromosome-level genome assembly for marigold (Tagetes erecta).</title>
        <authorList>
            <person name="Jiang F."/>
            <person name="Yuan L."/>
            <person name="Wang S."/>
            <person name="Wang H."/>
            <person name="Xu D."/>
            <person name="Wang A."/>
            <person name="Fan W."/>
        </authorList>
    </citation>
    <scope>NUCLEOTIDE SEQUENCE</scope>
    <source>
        <strain evidence="8">WSJ</strain>
        <tissue evidence="8">Leaf</tissue>
    </source>
</reference>
<evidence type="ECO:0000259" key="7">
    <source>
        <dbReference type="PROSITE" id="PS51754"/>
    </source>
</evidence>
<gene>
    <name evidence="8" type="ORF">QVD17_23335</name>
</gene>
<dbReference type="PROSITE" id="PS51754">
    <property type="entry name" value="OVATE"/>
    <property type="match status" value="1"/>
</dbReference>
<feature type="domain" description="OVATE" evidence="7">
    <location>
        <begin position="117"/>
        <end position="177"/>
    </location>
</feature>
<dbReference type="InterPro" id="IPR038933">
    <property type="entry name" value="Ovate"/>
</dbReference>
<evidence type="ECO:0000256" key="3">
    <source>
        <dbReference type="ARBA" id="ARBA00023015"/>
    </source>
</evidence>
<evidence type="ECO:0000313" key="8">
    <source>
        <dbReference type="EMBL" id="KAK1421182.1"/>
    </source>
</evidence>
<dbReference type="AlphaFoldDB" id="A0AAD8KIW5"/>
<name>A0AAD8KIW5_TARER</name>
<keyword evidence="2 6" id="KW-0678">Repressor</keyword>